<feature type="binding site" evidence="9">
    <location>
        <position position="333"/>
    </location>
    <ligand>
        <name>ATP</name>
        <dbReference type="ChEBI" id="CHEBI:30616"/>
    </ligand>
</feature>
<dbReference type="AlphaFoldDB" id="A0A0Q3SUM5"/>
<feature type="binding site" evidence="9">
    <location>
        <begin position="102"/>
        <end position="103"/>
    </location>
    <ligand>
        <name>ATP</name>
        <dbReference type="ChEBI" id="CHEBI:30616"/>
    </ligand>
</feature>
<feature type="domain" description="Histidine kinase/HSP90-like ATPase" evidence="10">
    <location>
        <begin position="29"/>
        <end position="188"/>
    </location>
</feature>
<evidence type="ECO:0000259" key="10">
    <source>
        <dbReference type="SMART" id="SM00387"/>
    </source>
</evidence>
<dbReference type="SMART" id="SM00387">
    <property type="entry name" value="HATPase_c"/>
    <property type="match status" value="1"/>
</dbReference>
<evidence type="ECO:0000256" key="8">
    <source>
        <dbReference type="HAMAP-Rule" id="MF_00505"/>
    </source>
</evidence>
<dbReference type="Pfam" id="PF00183">
    <property type="entry name" value="HSP90"/>
    <property type="match status" value="1"/>
</dbReference>
<evidence type="ECO:0000313" key="11">
    <source>
        <dbReference type="EMBL" id="KQK29114.1"/>
    </source>
</evidence>
<comment type="similarity">
    <text evidence="2 8">Belongs to the heat shock protein 90 family.</text>
</comment>
<comment type="subunit">
    <text evidence="8">Homodimer.</text>
</comment>
<dbReference type="RefSeq" id="WP_055729694.1">
    <property type="nucleotide sequence ID" value="NZ_LMAR01000053.1"/>
</dbReference>
<dbReference type="Gene3D" id="3.30.230.80">
    <property type="match status" value="1"/>
</dbReference>
<name>A0A0Q3SUM5_9HYPH</name>
<dbReference type="SUPFAM" id="SSF55874">
    <property type="entry name" value="ATPase domain of HSP90 chaperone/DNA topoisomerase II/histidine kinase"/>
    <property type="match status" value="1"/>
</dbReference>
<dbReference type="STRING" id="53254.SAMN05660750_03862"/>
<dbReference type="GO" id="GO:0051082">
    <property type="term" value="F:unfolded protein binding"/>
    <property type="evidence" value="ECO:0007669"/>
    <property type="project" value="UniProtKB-UniRule"/>
</dbReference>
<dbReference type="GO" id="GO:0005524">
    <property type="term" value="F:ATP binding"/>
    <property type="evidence" value="ECO:0007669"/>
    <property type="project" value="UniProtKB-UniRule"/>
</dbReference>
<dbReference type="EMBL" id="LMAR01000053">
    <property type="protein sequence ID" value="KQK29114.1"/>
    <property type="molecule type" value="Genomic_DNA"/>
</dbReference>
<comment type="function">
    <text evidence="8">Molecular chaperone. Has ATPase activity.</text>
</comment>
<dbReference type="PANTHER" id="PTHR11528">
    <property type="entry name" value="HEAT SHOCK PROTEIN 90 FAMILY MEMBER"/>
    <property type="match status" value="1"/>
</dbReference>
<dbReference type="FunFam" id="3.30.565.10:FF:000009">
    <property type="entry name" value="Molecular chaperone HtpG"/>
    <property type="match status" value="1"/>
</dbReference>
<dbReference type="InterPro" id="IPR001404">
    <property type="entry name" value="Hsp90_fam"/>
</dbReference>
<organism evidence="11 12">
    <name type="scientific">Bosea thiooxidans</name>
    <dbReference type="NCBI Taxonomy" id="53254"/>
    <lineage>
        <taxon>Bacteria</taxon>
        <taxon>Pseudomonadati</taxon>
        <taxon>Pseudomonadota</taxon>
        <taxon>Alphaproteobacteria</taxon>
        <taxon>Hyphomicrobiales</taxon>
        <taxon>Boseaceae</taxon>
        <taxon>Bosea</taxon>
    </lineage>
</organism>
<keyword evidence="12" id="KW-1185">Reference proteome</keyword>
<protein>
    <recommendedName>
        <fullName evidence="8">Chaperone protein HtpG</fullName>
    </recommendedName>
    <alternativeName>
        <fullName evidence="8">Heat shock protein HtpG</fullName>
    </alternativeName>
    <alternativeName>
        <fullName evidence="8">High temperature protein G</fullName>
    </alternativeName>
</protein>
<dbReference type="PROSITE" id="PS00298">
    <property type="entry name" value="HSP90"/>
    <property type="match status" value="1"/>
</dbReference>
<feature type="region of interest" description="A; substrate-binding" evidence="8">
    <location>
        <begin position="1"/>
        <end position="333"/>
    </location>
</feature>
<dbReference type="Pfam" id="PF13589">
    <property type="entry name" value="HATPase_c_3"/>
    <property type="match status" value="1"/>
</dbReference>
<dbReference type="PRINTS" id="PR00775">
    <property type="entry name" value="HEATSHOCK90"/>
</dbReference>
<feature type="binding site" evidence="9">
    <location>
        <position position="178"/>
    </location>
    <ligand>
        <name>ATP</name>
        <dbReference type="ChEBI" id="CHEBI:30616"/>
    </ligand>
</feature>
<dbReference type="Gene3D" id="3.40.50.11260">
    <property type="match status" value="1"/>
</dbReference>
<proteinExistence type="inferred from homology"/>
<feature type="binding site" evidence="9">
    <location>
        <position position="40"/>
    </location>
    <ligand>
        <name>ATP</name>
        <dbReference type="ChEBI" id="CHEBI:30616"/>
    </ligand>
</feature>
<evidence type="ECO:0000256" key="2">
    <source>
        <dbReference type="ARBA" id="ARBA00008239"/>
    </source>
</evidence>
<dbReference type="Proteomes" id="UP000051562">
    <property type="component" value="Unassembled WGS sequence"/>
</dbReference>
<evidence type="ECO:0000313" key="12">
    <source>
        <dbReference type="Proteomes" id="UP000051562"/>
    </source>
</evidence>
<evidence type="ECO:0000256" key="4">
    <source>
        <dbReference type="ARBA" id="ARBA00022741"/>
    </source>
</evidence>
<dbReference type="GO" id="GO:0005737">
    <property type="term" value="C:cytoplasm"/>
    <property type="evidence" value="ECO:0007669"/>
    <property type="project" value="UniProtKB-SubCell"/>
</dbReference>
<dbReference type="InterPro" id="IPR036890">
    <property type="entry name" value="HATPase_C_sf"/>
</dbReference>
<accession>A0A0Q3SUM5</accession>
<comment type="subcellular location">
    <subcellularLocation>
        <location evidence="1 8">Cytoplasm</location>
    </subcellularLocation>
</comment>
<dbReference type="GO" id="GO:0016887">
    <property type="term" value="F:ATP hydrolysis activity"/>
    <property type="evidence" value="ECO:0007669"/>
    <property type="project" value="InterPro"/>
</dbReference>
<dbReference type="Gene3D" id="1.20.120.790">
    <property type="entry name" value="Heat shock protein 90, C-terminal domain"/>
    <property type="match status" value="1"/>
</dbReference>
<feature type="binding site" evidence="9">
    <location>
        <begin position="125"/>
        <end position="130"/>
    </location>
    <ligand>
        <name>ATP</name>
        <dbReference type="ChEBI" id="CHEBI:30616"/>
    </ligand>
</feature>
<dbReference type="GO" id="GO:0140662">
    <property type="term" value="F:ATP-dependent protein folding chaperone"/>
    <property type="evidence" value="ECO:0007669"/>
    <property type="project" value="InterPro"/>
</dbReference>
<dbReference type="InterPro" id="IPR003594">
    <property type="entry name" value="HATPase_dom"/>
</dbReference>
<evidence type="ECO:0000256" key="5">
    <source>
        <dbReference type="ARBA" id="ARBA00022840"/>
    </source>
</evidence>
<reference evidence="11 12" key="1">
    <citation type="submission" date="2015-10" db="EMBL/GenBank/DDBJ databases">
        <title>Draft genome of Bosea thiooxidans.</title>
        <authorList>
            <person name="Wang X."/>
        </authorList>
    </citation>
    <scope>NUCLEOTIDE SEQUENCE [LARGE SCALE GENOMIC DNA]</scope>
    <source>
        <strain evidence="11 12">CGMCC 9174</strain>
    </source>
</reference>
<evidence type="ECO:0000256" key="7">
    <source>
        <dbReference type="ARBA" id="ARBA00023186"/>
    </source>
</evidence>
<feature type="binding site" evidence="9">
    <location>
        <position position="36"/>
    </location>
    <ligand>
        <name>ATP</name>
        <dbReference type="ChEBI" id="CHEBI:30616"/>
    </ligand>
</feature>
<evidence type="ECO:0000256" key="1">
    <source>
        <dbReference type="ARBA" id="ARBA00004496"/>
    </source>
</evidence>
<feature type="binding site" evidence="9">
    <location>
        <position position="82"/>
    </location>
    <ligand>
        <name>ATP</name>
        <dbReference type="ChEBI" id="CHEBI:30616"/>
    </ligand>
</feature>
<dbReference type="PIRSF" id="PIRSF002583">
    <property type="entry name" value="Hsp90"/>
    <property type="match status" value="1"/>
</dbReference>
<keyword evidence="5 8" id="KW-0067">ATP-binding</keyword>
<dbReference type="InterPro" id="IPR020575">
    <property type="entry name" value="Hsp90_N"/>
</dbReference>
<keyword evidence="4 8" id="KW-0547">Nucleotide-binding</keyword>
<dbReference type="SUPFAM" id="SSF110942">
    <property type="entry name" value="HSP90 C-terminal domain"/>
    <property type="match status" value="1"/>
</dbReference>
<dbReference type="HAMAP" id="MF_00505">
    <property type="entry name" value="HSP90"/>
    <property type="match status" value="1"/>
</dbReference>
<dbReference type="InterPro" id="IPR037196">
    <property type="entry name" value="HSP90_C"/>
</dbReference>
<feature type="region of interest" description="C" evidence="8">
    <location>
        <begin position="550"/>
        <end position="626"/>
    </location>
</feature>
<sequence length="626" mass="68110">MTTAAAEHRSFEADVSRLLHMMVHSVYSDRDVFLRELISNAADACEKLRYEAIGKPDLLGDESKLAITISADPDAGKLTIADNGIGMSHDEMIEALGTIARSGTRSFMERVATADGKDGAQLIGQFGVGFYSAFMVAEKVEVVSRRAGNTEAWTWSSDGKGEFTVAPAALGEAPTRGTRVTLHLMEDAKTYAERWTLERIVKEQSGHVPVPISLITEPGADAVALSDGAALWTKPKSEITKNEYADFYRGVAGQYDEPAATIHFRAEGLHEYTALTFVPGARPFDLFDADRKGRIKLYVKRIFITGEAELLPRYLRFVRGIVDTADLPLNVSREMIQDSLLLGAIKKGVTNRVIAELAKLAEQDPDTFRVIWENFGVVIKEGLYEDSARREQLLGLARFRTTASGETWRSLKDYVGALKGNQTAIYYIAGDDASRIATSPQLEGFRARGIEVLLLSDPIDSFWASAVPDFEGKPFKSVTQGSADLGLIPLLEGAAPPSAETSEKITALLASIKEILADEVADVRSSDRLTESAVCLVASDIGPDRQFERLLSAAGRVESAAKPILEVNQRHAMVSALASTEDHALRSDVAHLLLDTAHILDGERPAEANAFAERLSRLVTRSLGNG</sequence>
<dbReference type="Gene3D" id="3.30.565.10">
    <property type="entry name" value="Histidine kinase-like ATPase, C-terminal domain"/>
    <property type="match status" value="1"/>
</dbReference>
<dbReference type="SUPFAM" id="SSF54211">
    <property type="entry name" value="Ribosomal protein S5 domain 2-like"/>
    <property type="match status" value="1"/>
</dbReference>
<feature type="region of interest" description="B" evidence="8">
    <location>
        <begin position="334"/>
        <end position="549"/>
    </location>
</feature>
<feature type="binding site" evidence="9">
    <location>
        <position position="87"/>
    </location>
    <ligand>
        <name>ATP</name>
        <dbReference type="ChEBI" id="CHEBI:30616"/>
    </ligand>
</feature>
<keyword evidence="7 8" id="KW-0143">Chaperone</keyword>
<dbReference type="InterPro" id="IPR019805">
    <property type="entry name" value="Heat_shock_protein_90_CS"/>
</dbReference>
<keyword evidence="6 8" id="KW-0346">Stress response</keyword>
<comment type="caution">
    <text evidence="11">The sequence shown here is derived from an EMBL/GenBank/DDBJ whole genome shotgun (WGS) entry which is preliminary data.</text>
</comment>
<gene>
    <name evidence="8" type="primary">htpG</name>
    <name evidence="11" type="ORF">ARD30_20085</name>
</gene>
<evidence type="ECO:0000256" key="6">
    <source>
        <dbReference type="ARBA" id="ARBA00023016"/>
    </source>
</evidence>
<dbReference type="NCBIfam" id="NF003555">
    <property type="entry name" value="PRK05218.1"/>
    <property type="match status" value="1"/>
</dbReference>
<evidence type="ECO:0000256" key="9">
    <source>
        <dbReference type="PIRSR" id="PIRSR002583-1"/>
    </source>
</evidence>
<dbReference type="InterPro" id="IPR020568">
    <property type="entry name" value="Ribosomal_Su5_D2-typ_SF"/>
</dbReference>
<dbReference type="CDD" id="cd16927">
    <property type="entry name" value="HATPase_Hsp90-like"/>
    <property type="match status" value="1"/>
</dbReference>
<evidence type="ECO:0000256" key="3">
    <source>
        <dbReference type="ARBA" id="ARBA00022490"/>
    </source>
</evidence>
<keyword evidence="3 8" id="KW-0963">Cytoplasm</keyword>